<protein>
    <recommendedName>
        <fullName evidence="6">Yip1 domain-containing protein</fullName>
    </recommendedName>
</protein>
<dbReference type="STRING" id="52.CMC5_001880"/>
<evidence type="ECO:0000256" key="4">
    <source>
        <dbReference type="ARBA" id="ARBA00023136"/>
    </source>
</evidence>
<gene>
    <name evidence="7" type="ORF">CMC5_001880</name>
</gene>
<evidence type="ECO:0000256" key="3">
    <source>
        <dbReference type="ARBA" id="ARBA00022989"/>
    </source>
</evidence>
<evidence type="ECO:0000313" key="7">
    <source>
        <dbReference type="EMBL" id="AKT36075.1"/>
    </source>
</evidence>
<feature type="transmembrane region" description="Helical" evidence="5">
    <location>
        <begin position="142"/>
        <end position="162"/>
    </location>
</feature>
<reference evidence="7 8" key="1">
    <citation type="submission" date="2015-07" db="EMBL/GenBank/DDBJ databases">
        <title>Genome analysis of myxobacterium Chondromyces crocatus Cm c5 reveals a high potential for natural compound synthesis and the genetic basis for the loss of fruiting body formation.</title>
        <authorList>
            <person name="Zaburannyi N."/>
            <person name="Bunk B."/>
            <person name="Maier J."/>
            <person name="Overmann J."/>
            <person name="Mueller R."/>
        </authorList>
    </citation>
    <scope>NUCLEOTIDE SEQUENCE [LARGE SCALE GENOMIC DNA]</scope>
    <source>
        <strain evidence="7 8">Cm c5</strain>
    </source>
</reference>
<dbReference type="GO" id="GO:0016020">
    <property type="term" value="C:membrane"/>
    <property type="evidence" value="ECO:0007669"/>
    <property type="project" value="UniProtKB-SubCell"/>
</dbReference>
<feature type="transmembrane region" description="Helical" evidence="5">
    <location>
        <begin position="104"/>
        <end position="130"/>
    </location>
</feature>
<feature type="transmembrane region" description="Helical" evidence="5">
    <location>
        <begin position="168"/>
        <end position="189"/>
    </location>
</feature>
<feature type="domain" description="Yip1" evidence="6">
    <location>
        <begin position="7"/>
        <end position="180"/>
    </location>
</feature>
<feature type="transmembrane region" description="Helical" evidence="5">
    <location>
        <begin position="65"/>
        <end position="84"/>
    </location>
</feature>
<keyword evidence="8" id="KW-1185">Reference proteome</keyword>
<dbReference type="Proteomes" id="UP000067626">
    <property type="component" value="Chromosome"/>
</dbReference>
<evidence type="ECO:0000313" key="8">
    <source>
        <dbReference type="Proteomes" id="UP000067626"/>
    </source>
</evidence>
<comment type="subcellular location">
    <subcellularLocation>
        <location evidence="1">Membrane</location>
        <topology evidence="1">Multi-pass membrane protein</topology>
    </subcellularLocation>
</comment>
<keyword evidence="4 5" id="KW-0472">Membrane</keyword>
<keyword evidence="3 5" id="KW-1133">Transmembrane helix</keyword>
<proteinExistence type="predicted"/>
<accession>A0A0K1E5D6</accession>
<dbReference type="Pfam" id="PF04893">
    <property type="entry name" value="Yip1"/>
    <property type="match status" value="1"/>
</dbReference>
<dbReference type="RefSeq" id="WP_050428649.1">
    <property type="nucleotide sequence ID" value="NZ_CP012159.1"/>
</dbReference>
<evidence type="ECO:0000256" key="1">
    <source>
        <dbReference type="ARBA" id="ARBA00004141"/>
    </source>
</evidence>
<evidence type="ECO:0000256" key="2">
    <source>
        <dbReference type="ARBA" id="ARBA00022692"/>
    </source>
</evidence>
<organism evidence="7 8">
    <name type="scientific">Chondromyces crocatus</name>
    <dbReference type="NCBI Taxonomy" id="52"/>
    <lineage>
        <taxon>Bacteria</taxon>
        <taxon>Pseudomonadati</taxon>
        <taxon>Myxococcota</taxon>
        <taxon>Polyangia</taxon>
        <taxon>Polyangiales</taxon>
        <taxon>Polyangiaceae</taxon>
        <taxon>Chondromyces</taxon>
    </lineage>
</organism>
<dbReference type="InterPro" id="IPR006977">
    <property type="entry name" value="Yip1_dom"/>
</dbReference>
<feature type="transmembrane region" description="Helical" evidence="5">
    <location>
        <begin position="32"/>
        <end position="53"/>
    </location>
</feature>
<sequence length="190" mass="19839">MIRTLAGLLLHPRKTLGALAQAGDPRDGLVPVLLLGALYAAFALLLHLGGHAPSVTLVPIPRDRYYLWQAGFVAPLFVALWWIYGLTAHGLSRLAGGRGDRGATFAVIGVGYAVPVTVFFVLPDLIVYLVAGHGALARAMPFYAPLALFGVLTLCALGLRAVHGLSPARAALVSLTGFVLQGAAGGILLR</sequence>
<dbReference type="AlphaFoldDB" id="A0A0K1E5D6"/>
<dbReference type="EMBL" id="CP012159">
    <property type="protein sequence ID" value="AKT36075.1"/>
    <property type="molecule type" value="Genomic_DNA"/>
</dbReference>
<name>A0A0K1E5D6_CHOCO</name>
<keyword evidence="2 5" id="KW-0812">Transmembrane</keyword>
<evidence type="ECO:0000259" key="6">
    <source>
        <dbReference type="Pfam" id="PF04893"/>
    </source>
</evidence>
<evidence type="ECO:0000256" key="5">
    <source>
        <dbReference type="SAM" id="Phobius"/>
    </source>
</evidence>
<dbReference type="KEGG" id="ccro:CMC5_001880"/>